<dbReference type="Pfam" id="PF13144">
    <property type="entry name" value="ChapFlgA"/>
    <property type="match status" value="1"/>
</dbReference>
<keyword evidence="6" id="KW-0282">Flagellum</keyword>
<evidence type="ECO:0000313" key="6">
    <source>
        <dbReference type="EMBL" id="QQP88820.1"/>
    </source>
</evidence>
<dbReference type="PANTHER" id="PTHR36307:SF1">
    <property type="entry name" value="FLAGELLA BASAL BODY P-RING FORMATION PROTEIN FLGA"/>
    <property type="match status" value="1"/>
</dbReference>
<accession>A0ABX7B4T1</accession>
<sequence length="319" mass="33735">MNKLSLIALSASLSAALSLAAALPADSATLRTDATIEGDTVLLGDLFDDVGDKAGQPVGRAPAPGRRATYDAGFLVRLASYHQLGWRPASQYDRVVLTRGSTIVDAERVRDAVAQELAGRSEADRLDVDLDNKLLELHLPSGQPATLKLESVTYDQVQGRFSAVVVAPAEGPEQGRTAISGRAAAIVEVPVLTRRIKPGEIITASDIGYTEVRMNRIGAELLRDADDLVGQTPRRQISANTPVRARDLQQPQVVAKGALVTMVLQHKSMMLTAQGKALEGGSDGAVIRVVNTMSNRTVEAVVVGPNQVTVARPGAAILN</sequence>
<evidence type="ECO:0000256" key="3">
    <source>
        <dbReference type="ARBA" id="ARBA00022764"/>
    </source>
</evidence>
<feature type="signal peptide" evidence="4">
    <location>
        <begin position="1"/>
        <end position="21"/>
    </location>
</feature>
<dbReference type="SMART" id="SM00858">
    <property type="entry name" value="SAF"/>
    <property type="match status" value="1"/>
</dbReference>
<keyword evidence="6" id="KW-0966">Cell projection</keyword>
<evidence type="ECO:0000313" key="7">
    <source>
        <dbReference type="Proteomes" id="UP000595197"/>
    </source>
</evidence>
<gene>
    <name evidence="6" type="primary">flgA</name>
    <name evidence="6" type="ORF">IGS68_22845</name>
</gene>
<dbReference type="Gene3D" id="3.90.1210.10">
    <property type="entry name" value="Antifreeze-like/N-acetylneuraminic acid synthase C-terminal domain"/>
    <property type="match status" value="1"/>
</dbReference>
<evidence type="ECO:0000259" key="5">
    <source>
        <dbReference type="SMART" id="SM00858"/>
    </source>
</evidence>
<evidence type="ECO:0000256" key="1">
    <source>
        <dbReference type="ARBA" id="ARBA00004418"/>
    </source>
</evidence>
<feature type="chain" id="PRO_5045068889" evidence="4">
    <location>
        <begin position="22"/>
        <end position="319"/>
    </location>
</feature>
<organism evidence="6 7">
    <name type="scientific">Skermanella cutis</name>
    <dbReference type="NCBI Taxonomy" id="2775420"/>
    <lineage>
        <taxon>Bacteria</taxon>
        <taxon>Pseudomonadati</taxon>
        <taxon>Pseudomonadota</taxon>
        <taxon>Alphaproteobacteria</taxon>
        <taxon>Rhodospirillales</taxon>
        <taxon>Azospirillaceae</taxon>
        <taxon>Skermanella</taxon>
    </lineage>
</organism>
<proteinExistence type="predicted"/>
<keyword evidence="7" id="KW-1185">Reference proteome</keyword>
<comment type="subcellular location">
    <subcellularLocation>
        <location evidence="1">Periplasm</location>
    </subcellularLocation>
</comment>
<dbReference type="Proteomes" id="UP000595197">
    <property type="component" value="Chromosome"/>
</dbReference>
<dbReference type="PANTHER" id="PTHR36307">
    <property type="entry name" value="FLAGELLA BASAL BODY P-RING FORMATION PROTEIN FLGA"/>
    <property type="match status" value="1"/>
</dbReference>
<dbReference type="CDD" id="cd11614">
    <property type="entry name" value="SAF_CpaB_FlgA_like"/>
    <property type="match status" value="1"/>
</dbReference>
<evidence type="ECO:0000256" key="2">
    <source>
        <dbReference type="ARBA" id="ARBA00022729"/>
    </source>
</evidence>
<keyword evidence="3" id="KW-0574">Periplasm</keyword>
<name>A0ABX7B4T1_9PROT</name>
<feature type="domain" description="SAF" evidence="5">
    <location>
        <begin position="187"/>
        <end position="249"/>
    </location>
</feature>
<keyword evidence="6" id="KW-0969">Cilium</keyword>
<dbReference type="InterPro" id="IPR039246">
    <property type="entry name" value="Flagellar_FlgA"/>
</dbReference>
<keyword evidence="2 4" id="KW-0732">Signal</keyword>
<protein>
    <submittedName>
        <fullName evidence="6">Flagellar basal body P-ring formation protein FlgA</fullName>
    </submittedName>
</protein>
<dbReference type="InterPro" id="IPR017585">
    <property type="entry name" value="SAF_FlgA"/>
</dbReference>
<dbReference type="RefSeq" id="WP_201074241.1">
    <property type="nucleotide sequence ID" value="NZ_CP067420.1"/>
</dbReference>
<dbReference type="Gene3D" id="2.30.30.760">
    <property type="match status" value="1"/>
</dbReference>
<evidence type="ECO:0000256" key="4">
    <source>
        <dbReference type="SAM" id="SignalP"/>
    </source>
</evidence>
<dbReference type="EMBL" id="CP067420">
    <property type="protein sequence ID" value="QQP88820.1"/>
    <property type="molecule type" value="Genomic_DNA"/>
</dbReference>
<dbReference type="InterPro" id="IPR013974">
    <property type="entry name" value="SAF"/>
</dbReference>
<reference evidence="6" key="1">
    <citation type="submission" date="2021-02" db="EMBL/GenBank/DDBJ databases">
        <title>Skermanella TT6 skin isolate.</title>
        <authorList>
            <person name="Lee K."/>
            <person name="Ganzorig M."/>
        </authorList>
    </citation>
    <scope>NUCLEOTIDE SEQUENCE</scope>
    <source>
        <strain evidence="6">TT6</strain>
    </source>
</reference>
<dbReference type="NCBIfam" id="TIGR03170">
    <property type="entry name" value="flgA_cterm"/>
    <property type="match status" value="1"/>
</dbReference>